<feature type="transmembrane region" description="Helical" evidence="1">
    <location>
        <begin position="49"/>
        <end position="71"/>
    </location>
</feature>
<dbReference type="Proteomes" id="UP000728032">
    <property type="component" value="Unassembled WGS sequence"/>
</dbReference>
<feature type="transmembrane region" description="Helical" evidence="1">
    <location>
        <begin position="12"/>
        <end position="37"/>
    </location>
</feature>
<gene>
    <name evidence="2" type="ORF">ONB1V03_LOCUS22798</name>
</gene>
<evidence type="ECO:0000256" key="1">
    <source>
        <dbReference type="SAM" id="Phobius"/>
    </source>
</evidence>
<feature type="transmembrane region" description="Helical" evidence="1">
    <location>
        <begin position="83"/>
        <end position="103"/>
    </location>
</feature>
<protein>
    <recommendedName>
        <fullName evidence="4">Transmembrane protein</fullName>
    </recommendedName>
</protein>
<keyword evidence="3" id="KW-1185">Reference proteome</keyword>
<evidence type="ECO:0000313" key="2">
    <source>
        <dbReference type="EMBL" id="CAD7666317.1"/>
    </source>
</evidence>
<dbReference type="OrthoDB" id="6234541at2759"/>
<name>A0A7R9MU47_9ACAR</name>
<evidence type="ECO:0000313" key="3">
    <source>
        <dbReference type="Proteomes" id="UP000728032"/>
    </source>
</evidence>
<reference evidence="2" key="1">
    <citation type="submission" date="2020-11" db="EMBL/GenBank/DDBJ databases">
        <authorList>
            <person name="Tran Van P."/>
        </authorList>
    </citation>
    <scope>NUCLEOTIDE SEQUENCE</scope>
</reference>
<organism evidence="2">
    <name type="scientific">Oppiella nova</name>
    <dbReference type="NCBI Taxonomy" id="334625"/>
    <lineage>
        <taxon>Eukaryota</taxon>
        <taxon>Metazoa</taxon>
        <taxon>Ecdysozoa</taxon>
        <taxon>Arthropoda</taxon>
        <taxon>Chelicerata</taxon>
        <taxon>Arachnida</taxon>
        <taxon>Acari</taxon>
        <taxon>Acariformes</taxon>
        <taxon>Sarcoptiformes</taxon>
        <taxon>Oribatida</taxon>
        <taxon>Brachypylina</taxon>
        <taxon>Oppioidea</taxon>
        <taxon>Oppiidae</taxon>
        <taxon>Oppiella</taxon>
    </lineage>
</organism>
<accession>A0A7R9MU47</accession>
<proteinExistence type="predicted"/>
<evidence type="ECO:0008006" key="4">
    <source>
        <dbReference type="Google" id="ProtNLM"/>
    </source>
</evidence>
<feature type="non-terminal residue" evidence="2">
    <location>
        <position position="108"/>
    </location>
</feature>
<keyword evidence="1" id="KW-0472">Membrane</keyword>
<sequence>MILSFDEITKWFGVTLFEIFMVLVSLLIYSILLVLKIDTSLGDEWLCWWSVHSPLFVCDALLSYFCIIVFIRQYLDGKYKMALFRAVWSVNQILLLFLSKLLLCFKLE</sequence>
<dbReference type="EMBL" id="OC968357">
    <property type="protein sequence ID" value="CAD7666317.1"/>
    <property type="molecule type" value="Genomic_DNA"/>
</dbReference>
<keyword evidence="1" id="KW-0812">Transmembrane</keyword>
<dbReference type="AlphaFoldDB" id="A0A7R9MU47"/>
<keyword evidence="1" id="KW-1133">Transmembrane helix</keyword>
<dbReference type="EMBL" id="CAJPVJ010053532">
    <property type="protein sequence ID" value="CAG2183377.1"/>
    <property type="molecule type" value="Genomic_DNA"/>
</dbReference>